<protein>
    <submittedName>
        <fullName evidence="1">Uncharacterized protein</fullName>
    </submittedName>
</protein>
<dbReference type="AlphaFoldDB" id="A0AAD6KIA4"/>
<gene>
    <name evidence="1" type="ORF">OIU84_027796</name>
</gene>
<sequence length="194" mass="22116">MEGVPPSFMDDDVNQWDLQAQEDNFNMSELPSSFNQSSMLCNYQAGQKTLVDNDVIYDSIQQTMMEGAPPSFVDDTLMSELQPSFPQTMTTMGHLDGTSSSWMNQNGPNWQQTPSSEQQWTNELPMSNQVPGMLPQPPMNQCSRQFPYQSNQVPIMHNQYDPQCSTMLPEPSQTLRQEEEAAARIQVYLYSIFH</sequence>
<evidence type="ECO:0000313" key="2">
    <source>
        <dbReference type="Proteomes" id="UP001162972"/>
    </source>
</evidence>
<proteinExistence type="predicted"/>
<dbReference type="EMBL" id="JAPFFJ010000007">
    <property type="protein sequence ID" value="KAJ6422887.1"/>
    <property type="molecule type" value="Genomic_DNA"/>
</dbReference>
<comment type="caution">
    <text evidence="1">The sequence shown here is derived from an EMBL/GenBank/DDBJ whole genome shotgun (WGS) entry which is preliminary data.</text>
</comment>
<dbReference type="Proteomes" id="UP001162972">
    <property type="component" value="Chromosome 19"/>
</dbReference>
<evidence type="ECO:0000313" key="1">
    <source>
        <dbReference type="EMBL" id="KAJ6422887.1"/>
    </source>
</evidence>
<keyword evidence="2" id="KW-1185">Reference proteome</keyword>
<organism evidence="1 2">
    <name type="scientific">Salix udensis</name>
    <dbReference type="NCBI Taxonomy" id="889485"/>
    <lineage>
        <taxon>Eukaryota</taxon>
        <taxon>Viridiplantae</taxon>
        <taxon>Streptophyta</taxon>
        <taxon>Embryophyta</taxon>
        <taxon>Tracheophyta</taxon>
        <taxon>Spermatophyta</taxon>
        <taxon>Magnoliopsida</taxon>
        <taxon>eudicotyledons</taxon>
        <taxon>Gunneridae</taxon>
        <taxon>Pentapetalae</taxon>
        <taxon>rosids</taxon>
        <taxon>fabids</taxon>
        <taxon>Malpighiales</taxon>
        <taxon>Salicaceae</taxon>
        <taxon>Saliceae</taxon>
        <taxon>Salix</taxon>
    </lineage>
</organism>
<reference evidence="1 2" key="1">
    <citation type="journal article" date="2023" name="Int. J. Mol. Sci.">
        <title>De Novo Assembly and Annotation of 11 Diverse Shrub Willow (Salix) Genomes Reveals Novel Gene Organization in Sex-Linked Regions.</title>
        <authorList>
            <person name="Hyden B."/>
            <person name="Feng K."/>
            <person name="Yates T.B."/>
            <person name="Jawdy S."/>
            <person name="Cereghino C."/>
            <person name="Smart L.B."/>
            <person name="Muchero W."/>
        </authorList>
    </citation>
    <scope>NUCLEOTIDE SEQUENCE [LARGE SCALE GENOMIC DNA]</scope>
    <source>
        <tissue evidence="1">Shoot tip</tissue>
    </source>
</reference>
<name>A0AAD6KIA4_9ROSI</name>
<accession>A0AAD6KIA4</accession>